<sequence>MKKFWILLIASLFLLIGCMEKKEELKENDKENKASTTEEIEIEDADGVKTFDGPQEKVVALEWSLVEELLIAGVQPVGAADIENFNKWVTIEAKLDDSVVDVGGRLEPNMEEIGKLKPDVILAIKGRHEAIKSELEKIAPVVMYDNLSEEAISDQYAHAIETLTQTGKLVGKEAEVEKAVQSLEAKFKEAKKTLEEKNLQTKHFVFTQAFSVNQAPTFRIFTTNSIVSHVLENIGLTNKVLDDPDASSGMIETNVEGLVKYQEAMFIHTVQEDDPLFDNLKSNAAWNGLYFVQNNEMYDVGGGVWPFGSVQSMETLVEQVLASFDK</sequence>
<keyword evidence="8" id="KW-1185">Reference proteome</keyword>
<protein>
    <submittedName>
        <fullName evidence="7">ABC transporter substrate-binding protein</fullName>
    </submittedName>
</protein>
<proteinExistence type="inferred from homology"/>
<keyword evidence="3" id="KW-0813">Transport</keyword>
<evidence type="ECO:0000256" key="2">
    <source>
        <dbReference type="ARBA" id="ARBA00008814"/>
    </source>
</evidence>
<keyword evidence="5" id="KW-0175">Coiled coil</keyword>
<dbReference type="InterPro" id="IPR051313">
    <property type="entry name" value="Bact_iron-sidero_bind"/>
</dbReference>
<keyword evidence="4" id="KW-0732">Signal</keyword>
<name>A0ABW3TZA4_9BACL</name>
<dbReference type="SUPFAM" id="SSF53807">
    <property type="entry name" value="Helical backbone' metal receptor"/>
    <property type="match status" value="1"/>
</dbReference>
<comment type="caution">
    <text evidence="7">The sequence shown here is derived from an EMBL/GenBank/DDBJ whole genome shotgun (WGS) entry which is preliminary data.</text>
</comment>
<evidence type="ECO:0000256" key="4">
    <source>
        <dbReference type="ARBA" id="ARBA00022729"/>
    </source>
</evidence>
<dbReference type="InterPro" id="IPR002491">
    <property type="entry name" value="ABC_transptr_periplasmic_BD"/>
</dbReference>
<comment type="similarity">
    <text evidence="2">Belongs to the bacterial solute-binding protein 8 family.</text>
</comment>
<evidence type="ECO:0000313" key="7">
    <source>
        <dbReference type="EMBL" id="MFD1205828.1"/>
    </source>
</evidence>
<organism evidence="7 8">
    <name type="scientific">Sporosarcina contaminans</name>
    <dbReference type="NCBI Taxonomy" id="633403"/>
    <lineage>
        <taxon>Bacteria</taxon>
        <taxon>Bacillati</taxon>
        <taxon>Bacillota</taxon>
        <taxon>Bacilli</taxon>
        <taxon>Bacillales</taxon>
        <taxon>Caryophanaceae</taxon>
        <taxon>Sporosarcina</taxon>
    </lineage>
</organism>
<dbReference type="Proteomes" id="UP001597231">
    <property type="component" value="Unassembled WGS sequence"/>
</dbReference>
<feature type="coiled-coil region" evidence="5">
    <location>
        <begin position="173"/>
        <end position="200"/>
    </location>
</feature>
<comment type="subcellular location">
    <subcellularLocation>
        <location evidence="1">Cell envelope</location>
    </subcellularLocation>
</comment>
<dbReference type="PROSITE" id="PS50983">
    <property type="entry name" value="FE_B12_PBP"/>
    <property type="match status" value="1"/>
</dbReference>
<dbReference type="RefSeq" id="WP_381481132.1">
    <property type="nucleotide sequence ID" value="NZ_JBHTLT010000093.1"/>
</dbReference>
<dbReference type="Pfam" id="PF01497">
    <property type="entry name" value="Peripla_BP_2"/>
    <property type="match status" value="1"/>
</dbReference>
<gene>
    <name evidence="7" type="ORF">ACFQ38_12075</name>
</gene>
<evidence type="ECO:0000256" key="3">
    <source>
        <dbReference type="ARBA" id="ARBA00022448"/>
    </source>
</evidence>
<dbReference type="PANTHER" id="PTHR30532">
    <property type="entry name" value="IRON III DICITRATE-BINDING PERIPLASMIC PROTEIN"/>
    <property type="match status" value="1"/>
</dbReference>
<evidence type="ECO:0000259" key="6">
    <source>
        <dbReference type="PROSITE" id="PS50983"/>
    </source>
</evidence>
<evidence type="ECO:0000313" key="8">
    <source>
        <dbReference type="Proteomes" id="UP001597231"/>
    </source>
</evidence>
<dbReference type="CDD" id="cd01146">
    <property type="entry name" value="FhuD"/>
    <property type="match status" value="1"/>
</dbReference>
<dbReference type="PANTHER" id="PTHR30532:SF29">
    <property type="entry name" value="FE(3+) DICITRATE-BINDING PERIPLASMIC PROTEIN"/>
    <property type="match status" value="1"/>
</dbReference>
<dbReference type="EMBL" id="JBHTLT010000093">
    <property type="protein sequence ID" value="MFD1205828.1"/>
    <property type="molecule type" value="Genomic_DNA"/>
</dbReference>
<reference evidence="8" key="1">
    <citation type="journal article" date="2019" name="Int. J. Syst. Evol. Microbiol.">
        <title>The Global Catalogue of Microorganisms (GCM) 10K type strain sequencing project: providing services to taxonomists for standard genome sequencing and annotation.</title>
        <authorList>
            <consortium name="The Broad Institute Genomics Platform"/>
            <consortium name="The Broad Institute Genome Sequencing Center for Infectious Disease"/>
            <person name="Wu L."/>
            <person name="Ma J."/>
        </authorList>
    </citation>
    <scope>NUCLEOTIDE SEQUENCE [LARGE SCALE GENOMIC DNA]</scope>
    <source>
        <strain evidence="8">CCUG 53915</strain>
    </source>
</reference>
<dbReference type="Gene3D" id="3.40.50.1980">
    <property type="entry name" value="Nitrogenase molybdenum iron protein domain"/>
    <property type="match status" value="2"/>
</dbReference>
<feature type="domain" description="Fe/B12 periplasmic-binding" evidence="6">
    <location>
        <begin position="57"/>
        <end position="326"/>
    </location>
</feature>
<dbReference type="PROSITE" id="PS51257">
    <property type="entry name" value="PROKAR_LIPOPROTEIN"/>
    <property type="match status" value="1"/>
</dbReference>
<evidence type="ECO:0000256" key="5">
    <source>
        <dbReference type="SAM" id="Coils"/>
    </source>
</evidence>
<evidence type="ECO:0000256" key="1">
    <source>
        <dbReference type="ARBA" id="ARBA00004196"/>
    </source>
</evidence>
<accession>A0ABW3TZA4</accession>